<proteinExistence type="predicted"/>
<dbReference type="GeneID" id="70251531"/>
<accession>A0AAD4PS28</accession>
<dbReference type="AlphaFoldDB" id="A0AAD4PS28"/>
<protein>
    <submittedName>
        <fullName evidence="1">Uncharacterized protein</fullName>
    </submittedName>
</protein>
<gene>
    <name evidence="1" type="ORF">BGW36DRAFT_433230</name>
</gene>
<evidence type="ECO:0000313" key="2">
    <source>
        <dbReference type="Proteomes" id="UP001201262"/>
    </source>
</evidence>
<evidence type="ECO:0000313" key="1">
    <source>
        <dbReference type="EMBL" id="KAH8690280.1"/>
    </source>
</evidence>
<dbReference type="RefSeq" id="XP_046066563.1">
    <property type="nucleotide sequence ID" value="XM_046221244.1"/>
</dbReference>
<keyword evidence="2" id="KW-1185">Reference proteome</keyword>
<sequence length="244" mass="27393">MDDGKKTYFAYGGTGILLSNPAIKKFVHRTRDHVHGNFTEPSITEKWAQLAKDDCCGDSVLGFALANQGIFLSGLYPMFNPHPLHGIPFGPSAKPYWCQPGLTLHKSWPRALPVLYADIVDYLSLANITEERQHWQNSDWAGFEEGPESPVNIDTSACAEGCHTHSECFQWTFFSKISWGKEPSERKCTFVRSIRLGSPKDPEVTLTSRSVWTGGWDLVKVKGWVNGVECADPEWVEPSIEKIY</sequence>
<dbReference type="EMBL" id="JAJTJA010000014">
    <property type="protein sequence ID" value="KAH8690280.1"/>
    <property type="molecule type" value="Genomic_DNA"/>
</dbReference>
<name>A0AAD4PS28_9EURO</name>
<comment type="caution">
    <text evidence="1">The sequence shown here is derived from an EMBL/GenBank/DDBJ whole genome shotgun (WGS) entry which is preliminary data.</text>
</comment>
<reference evidence="1" key="1">
    <citation type="submission" date="2021-12" db="EMBL/GenBank/DDBJ databases">
        <title>Convergent genome expansion in fungi linked to evolution of root-endophyte symbiosis.</title>
        <authorList>
            <consortium name="DOE Joint Genome Institute"/>
            <person name="Ke Y.-H."/>
            <person name="Bonito G."/>
            <person name="Liao H.-L."/>
            <person name="Looney B."/>
            <person name="Rojas-Flechas A."/>
            <person name="Nash J."/>
            <person name="Hameed K."/>
            <person name="Schadt C."/>
            <person name="Martin F."/>
            <person name="Crous P.W."/>
            <person name="Miettinen O."/>
            <person name="Magnuson J.K."/>
            <person name="Labbe J."/>
            <person name="Jacobson D."/>
            <person name="Doktycz M.J."/>
            <person name="Veneault-Fourrey C."/>
            <person name="Kuo A."/>
            <person name="Mondo S."/>
            <person name="Calhoun S."/>
            <person name="Riley R."/>
            <person name="Ohm R."/>
            <person name="LaButti K."/>
            <person name="Andreopoulos B."/>
            <person name="Pangilinan J."/>
            <person name="Nolan M."/>
            <person name="Tritt A."/>
            <person name="Clum A."/>
            <person name="Lipzen A."/>
            <person name="Daum C."/>
            <person name="Barry K."/>
            <person name="Grigoriev I.V."/>
            <person name="Vilgalys R."/>
        </authorList>
    </citation>
    <scope>NUCLEOTIDE SEQUENCE</scope>
    <source>
        <strain evidence="1">PMI_201</strain>
    </source>
</reference>
<dbReference type="Proteomes" id="UP001201262">
    <property type="component" value="Unassembled WGS sequence"/>
</dbReference>
<organism evidence="1 2">
    <name type="scientific">Talaromyces proteolyticus</name>
    <dbReference type="NCBI Taxonomy" id="1131652"/>
    <lineage>
        <taxon>Eukaryota</taxon>
        <taxon>Fungi</taxon>
        <taxon>Dikarya</taxon>
        <taxon>Ascomycota</taxon>
        <taxon>Pezizomycotina</taxon>
        <taxon>Eurotiomycetes</taxon>
        <taxon>Eurotiomycetidae</taxon>
        <taxon>Eurotiales</taxon>
        <taxon>Trichocomaceae</taxon>
        <taxon>Talaromyces</taxon>
        <taxon>Talaromyces sect. Bacilispori</taxon>
    </lineage>
</organism>